<dbReference type="AlphaFoldDB" id="A0AAD4M7C8"/>
<keyword evidence="5" id="KW-0807">Transducer</keyword>
<dbReference type="CDD" id="cd00275">
    <property type="entry name" value="C2_PLC_like"/>
    <property type="match status" value="1"/>
</dbReference>
<dbReference type="InterPro" id="IPR035892">
    <property type="entry name" value="C2_domain_sf"/>
</dbReference>
<dbReference type="SUPFAM" id="SSF51695">
    <property type="entry name" value="PLC-like phosphodiesterases"/>
    <property type="match status" value="1"/>
</dbReference>
<sequence length="856" mass="97215">MPLASLSPFSSPHSTLIADVPPAQTASTADLTVPGLLQMGTPMIKVSGRKQTNVVFKLDPDQGQIIWESKKHRIIPIENIKELRTASDARYYRELFQISQECENRWLTIIYTLDGRWKIWHVIAPSVDVFQMWDSTLRKLYALRQTLMRGLGNVHLREAVWAKQYWKAADEQADQKLYFDDVEKLCRRLNVNPSHEDLDRRFKQADVQKRGFLDFNDFKRFVKLLKARPEVERLYKKLCSLDNGTFSYRAFEGFMRVHQKSNANADELQRLFLRYATSSADDDAPKAIQLPTDVFLNDQPTEASSPPDKAITEGLATAALSLEGFTAFLLSTDNSSFTDQDGSIHHDMTRPLSDYYISSSHNTYLVGHQLVGDSTIEGYIRALLHSCRSVELDIFDGDKEPVVYHGRTLTTKVSLREVCEAIAKYAFAVSPYPIIISAEVHCSIPQQDMMASIMREVFGESLVTAPVHGCPKIEVLPSPEDLKGRILLKAKNLYVSESEEMQPNVVSVNTESSTTSAEASTDGEMLSELKHDLFKVRRGFSEAKQEITRSRNVLSRRSPNPVSSASKMKVRMSKSLVSMLVYTVGVKCRGINKKERYAPEHMFSLSENTANKMFKRDGMLDLIKHNRTHLVRLYPKGMRVTSTNYEPHRYWSAGVQLVALNWQTCDLGFLINHAMFQRNGRSGYVLKPLALRSPDKSLLNKRTQHYLDITVISAQQLPLPKDAHGREIIDKSALDPYVEVSVHFPDWNFYSQSPVSTSTLQVSYRTNAVKNNGFNPVWEEALSLPFEVVGDMRELVFVRFAVREDGDVEKEALAVHCVSLACIREGFRYLPLYDAQVSQYLFSTLFVQIKIRDGTS</sequence>
<dbReference type="Pfam" id="PF00387">
    <property type="entry name" value="PI-PLC-Y"/>
    <property type="match status" value="1"/>
</dbReference>
<dbReference type="GO" id="GO:0051209">
    <property type="term" value="P:release of sequestered calcium ion into cytosol"/>
    <property type="evidence" value="ECO:0007669"/>
    <property type="project" value="TreeGrafter"/>
</dbReference>
<name>A0AAD4M7C8_9AGAM</name>
<dbReference type="PROSITE" id="PS50007">
    <property type="entry name" value="PIPLC_X_DOMAIN"/>
    <property type="match status" value="1"/>
</dbReference>
<evidence type="ECO:0000256" key="6">
    <source>
        <dbReference type="RuleBase" id="RU361133"/>
    </source>
</evidence>
<dbReference type="InterPro" id="IPR000008">
    <property type="entry name" value="C2_dom"/>
</dbReference>
<dbReference type="Gene3D" id="2.60.40.150">
    <property type="entry name" value="C2 domain"/>
    <property type="match status" value="1"/>
</dbReference>
<evidence type="ECO:0000256" key="3">
    <source>
        <dbReference type="ARBA" id="ARBA00022963"/>
    </source>
</evidence>
<comment type="caution">
    <text evidence="10">The sequence shown here is derived from an EMBL/GenBank/DDBJ whole genome shotgun (WGS) entry which is preliminary data.</text>
</comment>
<feature type="domain" description="EF-hand" evidence="9">
    <location>
        <begin position="193"/>
        <end position="228"/>
    </location>
</feature>
<evidence type="ECO:0000256" key="2">
    <source>
        <dbReference type="ARBA" id="ARBA00022801"/>
    </source>
</evidence>
<dbReference type="CDD" id="cd13360">
    <property type="entry name" value="PH_PLC_fungal"/>
    <property type="match status" value="1"/>
</dbReference>
<dbReference type="SUPFAM" id="SSF47473">
    <property type="entry name" value="EF-hand"/>
    <property type="match status" value="1"/>
</dbReference>
<dbReference type="Proteomes" id="UP001203297">
    <property type="component" value="Unassembled WGS sequence"/>
</dbReference>
<evidence type="ECO:0000259" key="8">
    <source>
        <dbReference type="PROSITE" id="PS50008"/>
    </source>
</evidence>
<dbReference type="PANTHER" id="PTHR10336">
    <property type="entry name" value="PHOSPHOINOSITIDE-SPECIFIC PHOSPHOLIPASE C FAMILY PROTEIN"/>
    <property type="match status" value="1"/>
</dbReference>
<reference evidence="10" key="1">
    <citation type="journal article" date="2022" name="New Phytol.">
        <title>Evolutionary transition to the ectomycorrhizal habit in the genomes of a hyperdiverse lineage of mushroom-forming fungi.</title>
        <authorList>
            <person name="Looney B."/>
            <person name="Miyauchi S."/>
            <person name="Morin E."/>
            <person name="Drula E."/>
            <person name="Courty P.E."/>
            <person name="Kohler A."/>
            <person name="Kuo A."/>
            <person name="LaButti K."/>
            <person name="Pangilinan J."/>
            <person name="Lipzen A."/>
            <person name="Riley R."/>
            <person name="Andreopoulos W."/>
            <person name="He G."/>
            <person name="Johnson J."/>
            <person name="Nolan M."/>
            <person name="Tritt A."/>
            <person name="Barry K.W."/>
            <person name="Grigoriev I.V."/>
            <person name="Nagy L.G."/>
            <person name="Hibbett D."/>
            <person name="Henrissat B."/>
            <person name="Matheny P.B."/>
            <person name="Labbe J."/>
            <person name="Martin F.M."/>
        </authorList>
    </citation>
    <scope>NUCLEOTIDE SEQUENCE</scope>
    <source>
        <strain evidence="10">BPL690</strain>
    </source>
</reference>
<evidence type="ECO:0000259" key="9">
    <source>
        <dbReference type="PROSITE" id="PS50222"/>
    </source>
</evidence>
<dbReference type="InterPro" id="IPR000909">
    <property type="entry name" value="PLipase_C_PInositol-sp_X_dom"/>
</dbReference>
<dbReference type="PROSITE" id="PS50222">
    <property type="entry name" value="EF_HAND_2"/>
    <property type="match status" value="1"/>
</dbReference>
<dbReference type="InterPro" id="IPR002048">
    <property type="entry name" value="EF_hand_dom"/>
</dbReference>
<dbReference type="InterPro" id="IPR001192">
    <property type="entry name" value="PI-PLC_fam"/>
</dbReference>
<evidence type="ECO:0000313" key="11">
    <source>
        <dbReference type="Proteomes" id="UP001203297"/>
    </source>
</evidence>
<protein>
    <recommendedName>
        <fullName evidence="1 6">Phosphoinositide phospholipase C</fullName>
        <ecNumber evidence="1 6">3.1.4.11</ecNumber>
    </recommendedName>
</protein>
<dbReference type="Pfam" id="PF00168">
    <property type="entry name" value="C2"/>
    <property type="match status" value="1"/>
</dbReference>
<dbReference type="EC" id="3.1.4.11" evidence="1 6"/>
<dbReference type="GO" id="GO:0016042">
    <property type="term" value="P:lipid catabolic process"/>
    <property type="evidence" value="ECO:0007669"/>
    <property type="project" value="UniProtKB-KW"/>
</dbReference>
<feature type="domain" description="PI-PLC Y-box" evidence="8">
    <location>
        <begin position="576"/>
        <end position="692"/>
    </location>
</feature>
<dbReference type="PRINTS" id="PR00390">
    <property type="entry name" value="PHPHLIPASEC"/>
</dbReference>
<dbReference type="EMBL" id="WTXG01000006">
    <property type="protein sequence ID" value="KAI0305117.1"/>
    <property type="molecule type" value="Genomic_DNA"/>
</dbReference>
<dbReference type="SUPFAM" id="SSF50729">
    <property type="entry name" value="PH domain-like"/>
    <property type="match status" value="1"/>
</dbReference>
<dbReference type="GO" id="GO:0048015">
    <property type="term" value="P:phosphatidylinositol-mediated signaling"/>
    <property type="evidence" value="ECO:0007669"/>
    <property type="project" value="TreeGrafter"/>
</dbReference>
<evidence type="ECO:0000256" key="4">
    <source>
        <dbReference type="ARBA" id="ARBA00023098"/>
    </source>
</evidence>
<keyword evidence="3 6" id="KW-0442">Lipid degradation</keyword>
<dbReference type="InterPro" id="IPR011992">
    <property type="entry name" value="EF-hand-dom_pair"/>
</dbReference>
<keyword evidence="11" id="KW-1185">Reference proteome</keyword>
<keyword evidence="4 6" id="KW-0443">Lipid metabolism</keyword>
<dbReference type="Gene3D" id="3.20.20.190">
    <property type="entry name" value="Phosphatidylinositol (PI) phosphodiesterase"/>
    <property type="match status" value="1"/>
</dbReference>
<feature type="domain" description="C2" evidence="7">
    <location>
        <begin position="688"/>
        <end position="834"/>
    </location>
</feature>
<dbReference type="Gene3D" id="1.10.238.10">
    <property type="entry name" value="EF-hand"/>
    <property type="match status" value="2"/>
</dbReference>
<dbReference type="InterPro" id="IPR011993">
    <property type="entry name" value="PH-like_dom_sf"/>
</dbReference>
<dbReference type="InterPro" id="IPR017946">
    <property type="entry name" value="PLC-like_Pdiesterase_TIM-brl"/>
</dbReference>
<dbReference type="GO" id="GO:0005509">
    <property type="term" value="F:calcium ion binding"/>
    <property type="evidence" value="ECO:0007669"/>
    <property type="project" value="InterPro"/>
</dbReference>
<dbReference type="CDD" id="cd16207">
    <property type="entry name" value="EFh_ScPlc1p_like"/>
    <property type="match status" value="1"/>
</dbReference>
<organism evidence="10 11">
    <name type="scientific">Multifurca ochricompacta</name>
    <dbReference type="NCBI Taxonomy" id="376703"/>
    <lineage>
        <taxon>Eukaryota</taxon>
        <taxon>Fungi</taxon>
        <taxon>Dikarya</taxon>
        <taxon>Basidiomycota</taxon>
        <taxon>Agaricomycotina</taxon>
        <taxon>Agaricomycetes</taxon>
        <taxon>Russulales</taxon>
        <taxon>Russulaceae</taxon>
        <taxon>Multifurca</taxon>
    </lineage>
</organism>
<dbReference type="PROSITE" id="PS50008">
    <property type="entry name" value="PIPLC_Y_DOMAIN"/>
    <property type="match status" value="1"/>
</dbReference>
<evidence type="ECO:0000259" key="7">
    <source>
        <dbReference type="PROSITE" id="PS50004"/>
    </source>
</evidence>
<comment type="catalytic activity">
    <reaction evidence="6">
        <text>a 1,2-diacyl-sn-glycero-3-phospho-(1D-myo-inositol-4,5-bisphosphate) + H2O = 1D-myo-inositol 1,4,5-trisphosphate + a 1,2-diacyl-sn-glycerol + H(+)</text>
        <dbReference type="Rhea" id="RHEA:33179"/>
        <dbReference type="ChEBI" id="CHEBI:15377"/>
        <dbReference type="ChEBI" id="CHEBI:15378"/>
        <dbReference type="ChEBI" id="CHEBI:17815"/>
        <dbReference type="ChEBI" id="CHEBI:58456"/>
        <dbReference type="ChEBI" id="CHEBI:203600"/>
        <dbReference type="EC" id="3.1.4.11"/>
    </reaction>
</comment>
<dbReference type="Pfam" id="PF00388">
    <property type="entry name" value="PI-PLC-X"/>
    <property type="match status" value="1"/>
</dbReference>
<dbReference type="InterPro" id="IPR037755">
    <property type="entry name" value="Plc1_PH"/>
</dbReference>
<keyword evidence="2 6" id="KW-0378">Hydrolase</keyword>
<dbReference type="InterPro" id="IPR001711">
    <property type="entry name" value="PLipase_C_Pinositol-sp_Y"/>
</dbReference>
<proteinExistence type="predicted"/>
<gene>
    <name evidence="10" type="ORF">B0F90DRAFT_1701439</name>
</gene>
<dbReference type="SUPFAM" id="SSF49562">
    <property type="entry name" value="C2 domain (Calcium/lipid-binding domain, CaLB)"/>
    <property type="match status" value="1"/>
</dbReference>
<evidence type="ECO:0000313" key="10">
    <source>
        <dbReference type="EMBL" id="KAI0305117.1"/>
    </source>
</evidence>
<evidence type="ECO:0000256" key="1">
    <source>
        <dbReference type="ARBA" id="ARBA00012368"/>
    </source>
</evidence>
<dbReference type="SMART" id="SM00149">
    <property type="entry name" value="PLCYc"/>
    <property type="match status" value="1"/>
</dbReference>
<accession>A0AAD4M7C8</accession>
<dbReference type="PROSITE" id="PS50004">
    <property type="entry name" value="C2"/>
    <property type="match status" value="1"/>
</dbReference>
<dbReference type="SMART" id="SM00239">
    <property type="entry name" value="C2"/>
    <property type="match status" value="1"/>
</dbReference>
<dbReference type="SMART" id="SM00148">
    <property type="entry name" value="PLCXc"/>
    <property type="match status" value="1"/>
</dbReference>
<evidence type="ECO:0000256" key="5">
    <source>
        <dbReference type="ARBA" id="ARBA00023224"/>
    </source>
</evidence>
<dbReference type="Gene3D" id="2.30.29.30">
    <property type="entry name" value="Pleckstrin-homology domain (PH domain)/Phosphotyrosine-binding domain (PTB)"/>
    <property type="match status" value="1"/>
</dbReference>
<dbReference type="GO" id="GO:0004435">
    <property type="term" value="F:phosphatidylinositol-4,5-bisphosphate phospholipase C activity"/>
    <property type="evidence" value="ECO:0007669"/>
    <property type="project" value="UniProtKB-EC"/>
</dbReference>
<dbReference type="CDD" id="cd08598">
    <property type="entry name" value="PI-PLC1c_yeast"/>
    <property type="match status" value="1"/>
</dbReference>
<dbReference type="PANTHER" id="PTHR10336:SF36">
    <property type="entry name" value="1-PHOSPHATIDYLINOSITOL 4,5-BISPHOSPHATE PHOSPHODIESTERASE BETA-4"/>
    <property type="match status" value="1"/>
</dbReference>